<dbReference type="InterPro" id="IPR004089">
    <property type="entry name" value="MCPsignal_dom"/>
</dbReference>
<dbReference type="InterPro" id="IPR003660">
    <property type="entry name" value="HAMP_dom"/>
</dbReference>
<dbReference type="STRING" id="379066.GAU_3239"/>
<evidence type="ECO:0000313" key="9">
    <source>
        <dbReference type="Proteomes" id="UP000002209"/>
    </source>
</evidence>
<evidence type="ECO:0000259" key="7">
    <source>
        <dbReference type="PROSITE" id="PS50885"/>
    </source>
</evidence>
<feature type="compositionally biased region" description="Polar residues" evidence="4">
    <location>
        <begin position="671"/>
        <end position="685"/>
    </location>
</feature>
<comment type="similarity">
    <text evidence="2">Belongs to the methyl-accepting chemotaxis (MCP) protein family.</text>
</comment>
<feature type="transmembrane region" description="Helical" evidence="5">
    <location>
        <begin position="210"/>
        <end position="236"/>
    </location>
</feature>
<reference evidence="9" key="1">
    <citation type="submission" date="2006-03" db="EMBL/GenBank/DDBJ databases">
        <title>Complete genome sequence of Gemmatimonas aurantiaca T-27 that represents a novel phylum Gemmatimonadetes.</title>
        <authorList>
            <person name="Takasaki K."/>
            <person name="Ichikawa N."/>
            <person name="Miura H."/>
            <person name="Matsushita S."/>
            <person name="Watanabe Y."/>
            <person name="Oguchi A."/>
            <person name="Ankai A."/>
            <person name="Yashiro I."/>
            <person name="Takahashi M."/>
            <person name="Terui Y."/>
            <person name="Fukui S."/>
            <person name="Yokoyama H."/>
            <person name="Tanikawa S."/>
            <person name="Hanada S."/>
            <person name="Kamagata Y."/>
            <person name="Fujita N."/>
        </authorList>
    </citation>
    <scope>NUCLEOTIDE SEQUENCE [LARGE SCALE GENOMIC DNA]</scope>
    <source>
        <strain evidence="9">T-27 / DSM 14586 / JCM 11422 / NBRC 100505</strain>
    </source>
</reference>
<name>C1ACQ4_GEMAT</name>
<dbReference type="Pfam" id="PF00672">
    <property type="entry name" value="HAMP"/>
    <property type="match status" value="1"/>
</dbReference>
<dbReference type="SMART" id="SM00304">
    <property type="entry name" value="HAMP"/>
    <property type="match status" value="2"/>
</dbReference>
<dbReference type="Gene3D" id="1.20.120.1530">
    <property type="match status" value="1"/>
</dbReference>
<dbReference type="Gene3D" id="6.10.340.10">
    <property type="match status" value="1"/>
</dbReference>
<dbReference type="GO" id="GO:0006935">
    <property type="term" value="P:chemotaxis"/>
    <property type="evidence" value="ECO:0007669"/>
    <property type="project" value="UniProtKB-KW"/>
</dbReference>
<keyword evidence="5" id="KW-0812">Transmembrane</keyword>
<dbReference type="KEGG" id="gau:GAU_3239"/>
<evidence type="ECO:0000256" key="5">
    <source>
        <dbReference type="SAM" id="Phobius"/>
    </source>
</evidence>
<gene>
    <name evidence="8" type="ordered locus">GAU_3239</name>
</gene>
<dbReference type="eggNOG" id="COG2972">
    <property type="taxonomic scope" value="Bacteria"/>
</dbReference>
<dbReference type="Proteomes" id="UP000002209">
    <property type="component" value="Chromosome"/>
</dbReference>
<dbReference type="CDD" id="cd06225">
    <property type="entry name" value="HAMP"/>
    <property type="match status" value="1"/>
</dbReference>
<dbReference type="GO" id="GO:0007165">
    <property type="term" value="P:signal transduction"/>
    <property type="evidence" value="ECO:0007669"/>
    <property type="project" value="UniProtKB-KW"/>
</dbReference>
<dbReference type="SUPFAM" id="SSF58104">
    <property type="entry name" value="Methyl-accepting chemotaxis protein (MCP) signaling domain"/>
    <property type="match status" value="1"/>
</dbReference>
<sequence>MGLRGHDVFILSAIRSSYIGILMRRWTVRNRLIAGFGLLLLLLGLTGTIATVRVQSLRHTVDIATREVAAKGLAANALIDAVNEAARFKLALFAATSADLIEQSNAGVVSSRERINTAYTRLDAIANDSLKGDTTMARQLTAIKALRVVHAAAFDSAAAVRKTGDVAHAEVILTTSVLPSLRSYIEAIDSLISTQNQALAVEAQQAEKQAVLGISLIVGLCLAALVLGLVVARGIYLSITQPLAQLTGVANQLAEGDCEVTFDNQDARDEVAELARAMQRMAKADADLAQVAHRLAAGDVSVTVTVRGSADVLGSAMLRLKETLVALESETRSLTTAAIDGRLSDRAQLKSFEGAFRDLVGGLNAILDNLLAPVNEARATLERLAARDLSARMSTEWHGDHAVLAQALNTAAEALNRTLSEVTASADQVNSAALQIADGSQGLARSASEQAASLEEVAAGLQEVGSVTRQNADNASEAQELSAQAQQSSTRGVNEMQRLSDAILRIKHSSDSTAKIIKTIDEIAFQTNLLALNAAVEAARAGDAGRGFAVVAEEVRGLALRSAEAARQTADLIEQSVTTANEGVTLNAAVLEQLTDIDQRVSRVGTVLADVASASQLQRDGIATIGRAVDQMNAVTQQVAANAEESASAAEELAGQATTMNALVNEFTLSDQASSQGSLHNSTRFQRGRLRRSA</sequence>
<dbReference type="EMBL" id="AP009153">
    <property type="protein sequence ID" value="BAH40281.1"/>
    <property type="molecule type" value="Genomic_DNA"/>
</dbReference>
<keyword evidence="9" id="KW-1185">Reference proteome</keyword>
<keyword evidence="5" id="KW-1133">Transmembrane helix</keyword>
<organism evidence="8 9">
    <name type="scientific">Gemmatimonas aurantiaca (strain DSM 14586 / JCM 11422 / NBRC 100505 / T-27)</name>
    <dbReference type="NCBI Taxonomy" id="379066"/>
    <lineage>
        <taxon>Bacteria</taxon>
        <taxon>Pseudomonadati</taxon>
        <taxon>Gemmatimonadota</taxon>
        <taxon>Gemmatimonadia</taxon>
        <taxon>Gemmatimonadales</taxon>
        <taxon>Gemmatimonadaceae</taxon>
        <taxon>Gemmatimonas</taxon>
    </lineage>
</organism>
<dbReference type="Pfam" id="PF18947">
    <property type="entry name" value="HAMP_2"/>
    <property type="match status" value="1"/>
</dbReference>
<feature type="transmembrane region" description="Helical" evidence="5">
    <location>
        <begin position="32"/>
        <end position="52"/>
    </location>
</feature>
<dbReference type="HOGENOM" id="CLU_000445_107_16_0"/>
<dbReference type="PANTHER" id="PTHR43531:SF11">
    <property type="entry name" value="METHYL-ACCEPTING CHEMOTAXIS PROTEIN 3"/>
    <property type="match status" value="1"/>
</dbReference>
<dbReference type="PANTHER" id="PTHR43531">
    <property type="entry name" value="PROTEIN ICFG"/>
    <property type="match status" value="1"/>
</dbReference>
<dbReference type="SUPFAM" id="SSF158472">
    <property type="entry name" value="HAMP domain-like"/>
    <property type="match status" value="1"/>
</dbReference>
<dbReference type="Pfam" id="PF00015">
    <property type="entry name" value="MCPsignal"/>
    <property type="match status" value="1"/>
</dbReference>
<evidence type="ECO:0000256" key="4">
    <source>
        <dbReference type="SAM" id="MobiDB-lite"/>
    </source>
</evidence>
<keyword evidence="3" id="KW-0807">Transducer</keyword>
<evidence type="ECO:0000256" key="3">
    <source>
        <dbReference type="PROSITE-ProRule" id="PRU00284"/>
    </source>
</evidence>
<dbReference type="PROSITE" id="PS50885">
    <property type="entry name" value="HAMP"/>
    <property type="match status" value="2"/>
</dbReference>
<accession>C1ACQ4</accession>
<dbReference type="GO" id="GO:0005886">
    <property type="term" value="C:plasma membrane"/>
    <property type="evidence" value="ECO:0007669"/>
    <property type="project" value="TreeGrafter"/>
</dbReference>
<evidence type="ECO:0000313" key="8">
    <source>
        <dbReference type="EMBL" id="BAH40281.1"/>
    </source>
</evidence>
<keyword evidence="5" id="KW-0472">Membrane</keyword>
<feature type="region of interest" description="Disordered" evidence="4">
    <location>
        <begin position="671"/>
        <end position="694"/>
    </location>
</feature>
<protein>
    <submittedName>
        <fullName evidence="8">Methyl-accepting chemotaxis protein</fullName>
    </submittedName>
</protein>
<evidence type="ECO:0000256" key="2">
    <source>
        <dbReference type="ARBA" id="ARBA00029447"/>
    </source>
</evidence>
<feature type="domain" description="HAMP" evidence="7">
    <location>
        <begin position="368"/>
        <end position="420"/>
    </location>
</feature>
<dbReference type="eggNOG" id="COG0840">
    <property type="taxonomic scope" value="Bacteria"/>
</dbReference>
<dbReference type="InterPro" id="IPR051310">
    <property type="entry name" value="MCP_chemotaxis"/>
</dbReference>
<evidence type="ECO:0000259" key="6">
    <source>
        <dbReference type="PROSITE" id="PS50111"/>
    </source>
</evidence>
<keyword evidence="1" id="KW-0145">Chemotaxis</keyword>
<proteinExistence type="inferred from homology"/>
<dbReference type="GO" id="GO:0004888">
    <property type="term" value="F:transmembrane signaling receptor activity"/>
    <property type="evidence" value="ECO:0007669"/>
    <property type="project" value="TreeGrafter"/>
</dbReference>
<evidence type="ECO:0000256" key="1">
    <source>
        <dbReference type="ARBA" id="ARBA00022500"/>
    </source>
</evidence>
<dbReference type="PROSITE" id="PS50111">
    <property type="entry name" value="CHEMOTAXIS_TRANSDUC_2"/>
    <property type="match status" value="1"/>
</dbReference>
<feature type="domain" description="HAMP" evidence="7">
    <location>
        <begin position="237"/>
        <end position="290"/>
    </location>
</feature>
<dbReference type="Gene3D" id="1.10.287.950">
    <property type="entry name" value="Methyl-accepting chemotaxis protein"/>
    <property type="match status" value="1"/>
</dbReference>
<dbReference type="AlphaFoldDB" id="C1ACQ4"/>
<dbReference type="SMART" id="SM00283">
    <property type="entry name" value="MA"/>
    <property type="match status" value="1"/>
</dbReference>
<feature type="domain" description="Methyl-accepting transducer" evidence="6">
    <location>
        <begin position="425"/>
        <end position="654"/>
    </location>
</feature>